<reference evidence="3 4" key="1">
    <citation type="submission" date="2020-08" db="EMBL/GenBank/DDBJ databases">
        <title>Sequencing the genomes of 1000 actinobacteria strains.</title>
        <authorList>
            <person name="Klenk H.-P."/>
        </authorList>
    </citation>
    <scope>NUCLEOTIDE SEQUENCE [LARGE SCALE GENOMIC DNA]</scope>
    <source>
        <strain evidence="3 4">DSM 28796</strain>
    </source>
</reference>
<dbReference type="AlphaFoldDB" id="A0A841AE79"/>
<gene>
    <name evidence="3" type="ORF">HNR70_001458</name>
</gene>
<dbReference type="InterPro" id="IPR007139">
    <property type="entry name" value="DUF349"/>
</dbReference>
<feature type="compositionally biased region" description="Pro residues" evidence="2">
    <location>
        <begin position="107"/>
        <end position="120"/>
    </location>
</feature>
<feature type="region of interest" description="Disordered" evidence="2">
    <location>
        <begin position="1"/>
        <end position="129"/>
    </location>
</feature>
<comment type="caution">
    <text evidence="3">The sequence shown here is derived from an EMBL/GenBank/DDBJ whole genome shotgun (WGS) entry which is preliminary data.</text>
</comment>
<accession>A0A841AE79</accession>
<evidence type="ECO:0000256" key="2">
    <source>
        <dbReference type="SAM" id="MobiDB-lite"/>
    </source>
</evidence>
<dbReference type="Proteomes" id="UP000588158">
    <property type="component" value="Unassembled WGS sequence"/>
</dbReference>
<dbReference type="RefSeq" id="WP_184325073.1">
    <property type="nucleotide sequence ID" value="NZ_JACHLZ010000001.1"/>
</dbReference>
<feature type="compositionally biased region" description="Low complexity" evidence="2">
    <location>
        <begin position="9"/>
        <end position="25"/>
    </location>
</feature>
<feature type="coiled-coil region" evidence="1">
    <location>
        <begin position="238"/>
        <end position="269"/>
    </location>
</feature>
<keyword evidence="4" id="KW-1185">Reference proteome</keyword>
<sequence>MSESETPLPASTPADPATAPSDEAAVAQSSDPVADPAPQSPAPEEAADEAPAADEVPAAEEAPATEEAPAADATPSAGSDEESASANSAPAEAAPAEAAPAAAKPTPRAPGAPRPRPAAPSPAALAAKKPSAALLPVAPPVTEYDPEQIAAAKAFGAVAEDGSVTVQDGTQVRTIGTSTEADHDAALEPFAKAYLDLVAFLDLTQTTLNAPEHTQNELNRLLENLRKNMKEPQVVGDIPALRARAAELREQAKEKIRALEAKRAEGREAATQRRTEFVESIEALVATDPEQLSWKSAGETMRQMVPTWKQMQSEDVALDRPTEEALWKRLSTARASFDRMRKQFFSQLDERHGEAAKVKEELIARAEAMQDSTDWGPTVRAYKDLMDEWRNAPRGSRKKDDAQWKRFKAAQDAFFQARNADLHETEAEQRKNLEAKEALLVEAEAIDPGTDLEGAKKALRSVQDRWEEAGKVPRGDMRRVDDRLRAVERAVKDAEQAEWRRTDPRTKARVEGASSQLHSAIASYEEALEKARAGGDPKKIAEAEAALEARKEWLAVIERSARDLG</sequence>
<dbReference type="EMBL" id="JACHLZ010000001">
    <property type="protein sequence ID" value="MBB5831645.1"/>
    <property type="molecule type" value="Genomic_DNA"/>
</dbReference>
<proteinExistence type="predicted"/>
<evidence type="ECO:0000256" key="1">
    <source>
        <dbReference type="SAM" id="Coils"/>
    </source>
</evidence>
<dbReference type="Pfam" id="PF03993">
    <property type="entry name" value="DUF349"/>
    <property type="match status" value="3"/>
</dbReference>
<name>A0A841AE79_9MICO</name>
<evidence type="ECO:0000313" key="4">
    <source>
        <dbReference type="Proteomes" id="UP000588158"/>
    </source>
</evidence>
<keyword evidence="1" id="KW-0175">Coiled coil</keyword>
<feature type="compositionally biased region" description="Low complexity" evidence="2">
    <location>
        <begin position="53"/>
        <end position="106"/>
    </location>
</feature>
<organism evidence="3 4">
    <name type="scientific">Brachybacterium aquaticum</name>
    <dbReference type="NCBI Taxonomy" id="1432564"/>
    <lineage>
        <taxon>Bacteria</taxon>
        <taxon>Bacillati</taxon>
        <taxon>Actinomycetota</taxon>
        <taxon>Actinomycetes</taxon>
        <taxon>Micrococcales</taxon>
        <taxon>Dermabacteraceae</taxon>
        <taxon>Brachybacterium</taxon>
    </lineage>
</organism>
<protein>
    <submittedName>
        <fullName evidence="3">ElaB/YqjD/DUF883 family membrane-anchored ribosome-binding protein</fullName>
    </submittedName>
</protein>
<evidence type="ECO:0000313" key="3">
    <source>
        <dbReference type="EMBL" id="MBB5831645.1"/>
    </source>
</evidence>